<proteinExistence type="predicted"/>
<gene>
    <name evidence="2" type="ORF">CTDIVETGP_2891</name>
</gene>
<evidence type="ECO:0000313" key="3">
    <source>
        <dbReference type="Proteomes" id="UP000019482"/>
    </source>
</evidence>
<keyword evidence="1" id="KW-0812">Transmembrane</keyword>
<keyword evidence="1" id="KW-1133">Transmembrane helix</keyword>
<dbReference type="AlphaFoldDB" id="W6N8C9"/>
<reference evidence="2 3" key="1">
    <citation type="journal article" date="2015" name="Genome Announc.">
        <title>Draft Genome Sequence of Clostridium tyrobutyricum Strain DIVETGP, Isolated from Cow's Milk for Grana Padano Production.</title>
        <authorList>
            <person name="Soggiu A."/>
            <person name="Piras C."/>
            <person name="Gaiarsa S."/>
            <person name="Sassera D."/>
            <person name="Roncada P."/>
            <person name="Bendixen E."/>
            <person name="Brasca M."/>
            <person name="Bonizzi L."/>
        </authorList>
    </citation>
    <scope>NUCLEOTIDE SEQUENCE [LARGE SCALE GENOMIC DNA]</scope>
    <source>
        <strain evidence="2 3">DIVETGP</strain>
    </source>
</reference>
<dbReference type="GeneID" id="29419791"/>
<dbReference type="Pfam" id="PF14209">
    <property type="entry name" value="DUF4321"/>
    <property type="match status" value="1"/>
</dbReference>
<dbReference type="Proteomes" id="UP000019482">
    <property type="component" value="Unassembled WGS sequence"/>
</dbReference>
<sequence>MKGTVKSAAFLWFLILLGAVAGSLIGDAIGSRISILQFLKDSYEIGAKTPLVLNLKILTLTVGINFNINIMTIIGVIMAIILYRRY</sequence>
<organism evidence="2 3">
    <name type="scientific">Clostridium tyrobutyricum DIVETGP</name>
    <dbReference type="NCBI Taxonomy" id="1408889"/>
    <lineage>
        <taxon>Bacteria</taxon>
        <taxon>Bacillati</taxon>
        <taxon>Bacillota</taxon>
        <taxon>Clostridia</taxon>
        <taxon>Eubacteriales</taxon>
        <taxon>Clostridiaceae</taxon>
        <taxon>Clostridium</taxon>
    </lineage>
</organism>
<dbReference type="RefSeq" id="WP_017751238.1">
    <property type="nucleotide sequence ID" value="NZ_CBXI010000044.1"/>
</dbReference>
<evidence type="ECO:0000313" key="2">
    <source>
        <dbReference type="EMBL" id="CDL92821.1"/>
    </source>
</evidence>
<evidence type="ECO:0000256" key="1">
    <source>
        <dbReference type="SAM" id="Phobius"/>
    </source>
</evidence>
<accession>W6N8C9</accession>
<keyword evidence="3" id="KW-1185">Reference proteome</keyword>
<dbReference type="InterPro" id="IPR025470">
    <property type="entry name" value="DUF4321"/>
</dbReference>
<feature type="transmembrane region" description="Helical" evidence="1">
    <location>
        <begin position="57"/>
        <end position="83"/>
    </location>
</feature>
<keyword evidence="1" id="KW-0472">Membrane</keyword>
<dbReference type="EMBL" id="CBXI010000044">
    <property type="protein sequence ID" value="CDL92821.1"/>
    <property type="molecule type" value="Genomic_DNA"/>
</dbReference>
<comment type="caution">
    <text evidence="2">The sequence shown here is derived from an EMBL/GenBank/DDBJ whole genome shotgun (WGS) entry which is preliminary data.</text>
</comment>
<protein>
    <submittedName>
        <fullName evidence="2">Predicted membrane protein</fullName>
    </submittedName>
</protein>
<dbReference type="OrthoDB" id="1955744at2"/>
<name>W6N8C9_CLOTY</name>